<dbReference type="RefSeq" id="WP_200233933.1">
    <property type="nucleotide sequence ID" value="NZ_NRRV01000004.1"/>
</dbReference>
<accession>A0ABS1CCT2</accession>
<proteinExistence type="predicted"/>
<organism evidence="3 4">
    <name type="scientific">Thiohalocapsa halophila</name>
    <dbReference type="NCBI Taxonomy" id="69359"/>
    <lineage>
        <taxon>Bacteria</taxon>
        <taxon>Pseudomonadati</taxon>
        <taxon>Pseudomonadota</taxon>
        <taxon>Gammaproteobacteria</taxon>
        <taxon>Chromatiales</taxon>
        <taxon>Chromatiaceae</taxon>
        <taxon>Thiohalocapsa</taxon>
    </lineage>
</organism>
<evidence type="ECO:0000313" key="4">
    <source>
        <dbReference type="Proteomes" id="UP000748752"/>
    </source>
</evidence>
<evidence type="ECO:0000259" key="2">
    <source>
        <dbReference type="Pfam" id="PF22513"/>
    </source>
</evidence>
<protein>
    <recommendedName>
        <fullName evidence="2">Antitoxin FitA-like ribbon-helix-helix domain-containing protein</fullName>
    </recommendedName>
</protein>
<dbReference type="SUPFAM" id="SSF47598">
    <property type="entry name" value="Ribbon-helix-helix"/>
    <property type="match status" value="1"/>
</dbReference>
<dbReference type="InterPro" id="IPR010985">
    <property type="entry name" value="Ribbon_hlx_hlx"/>
</dbReference>
<evidence type="ECO:0000313" key="3">
    <source>
        <dbReference type="EMBL" id="MBK1629705.1"/>
    </source>
</evidence>
<comment type="caution">
    <text evidence="3">The sequence shown here is derived from an EMBL/GenBank/DDBJ whole genome shotgun (WGS) entry which is preliminary data.</text>
</comment>
<gene>
    <name evidence="3" type="ORF">CKO31_02910</name>
</gene>
<feature type="compositionally biased region" description="Basic and acidic residues" evidence="1">
    <location>
        <begin position="68"/>
        <end position="85"/>
    </location>
</feature>
<reference evidence="3 4" key="1">
    <citation type="journal article" date="2020" name="Microorganisms">
        <title>Osmotic Adaptation and Compatible Solute Biosynthesis of Phototrophic Bacteria as Revealed from Genome Analyses.</title>
        <authorList>
            <person name="Imhoff J.F."/>
            <person name="Rahn T."/>
            <person name="Kunzel S."/>
            <person name="Keller A."/>
            <person name="Neulinger S.C."/>
        </authorList>
    </citation>
    <scope>NUCLEOTIDE SEQUENCE [LARGE SCALE GENOMIC DNA]</scope>
    <source>
        <strain evidence="3 4">DSM 6210</strain>
    </source>
</reference>
<keyword evidence="4" id="KW-1185">Reference proteome</keyword>
<sequence length="85" mass="9876">MAANIQIRNVPDDLHRTLKARAAMAGMSLSDYLIDHMRRLASRPTPEEMRERLRRREPVQVSEPAAEVLRRERDGEGPEGERRRT</sequence>
<evidence type="ECO:0000256" key="1">
    <source>
        <dbReference type="SAM" id="MobiDB-lite"/>
    </source>
</evidence>
<dbReference type="Pfam" id="PF22513">
    <property type="entry name" value="FitA-like_RHH"/>
    <property type="match status" value="1"/>
</dbReference>
<dbReference type="EMBL" id="NRRV01000004">
    <property type="protein sequence ID" value="MBK1629705.1"/>
    <property type="molecule type" value="Genomic_DNA"/>
</dbReference>
<name>A0ABS1CCT2_9GAMM</name>
<feature type="region of interest" description="Disordered" evidence="1">
    <location>
        <begin position="43"/>
        <end position="85"/>
    </location>
</feature>
<dbReference type="InterPro" id="IPR053853">
    <property type="entry name" value="FitA-like_RHH"/>
</dbReference>
<feature type="compositionally biased region" description="Basic and acidic residues" evidence="1">
    <location>
        <begin position="45"/>
        <end position="58"/>
    </location>
</feature>
<dbReference type="Proteomes" id="UP000748752">
    <property type="component" value="Unassembled WGS sequence"/>
</dbReference>
<feature type="domain" description="Antitoxin FitA-like ribbon-helix-helix" evidence="2">
    <location>
        <begin position="3"/>
        <end position="35"/>
    </location>
</feature>